<proteinExistence type="inferred from homology"/>
<feature type="transmembrane region" description="Helical" evidence="9">
    <location>
        <begin position="378"/>
        <end position="398"/>
    </location>
</feature>
<feature type="transmembrane region" description="Helical" evidence="9">
    <location>
        <begin position="184"/>
        <end position="206"/>
    </location>
</feature>
<dbReference type="PROSITE" id="PS50267">
    <property type="entry name" value="NA_NEUROTRAN_SYMP_3"/>
    <property type="match status" value="1"/>
</dbReference>
<keyword evidence="8" id="KW-0915">Sodium</keyword>
<evidence type="ECO:0000256" key="4">
    <source>
        <dbReference type="ARBA" id="ARBA00022692"/>
    </source>
</evidence>
<feature type="binding site" evidence="8">
    <location>
        <position position="52"/>
    </location>
    <ligand>
        <name>Na(+)</name>
        <dbReference type="ChEBI" id="CHEBI:29101"/>
        <label>1</label>
    </ligand>
</feature>
<evidence type="ECO:0000256" key="3">
    <source>
        <dbReference type="ARBA" id="ARBA00022448"/>
    </source>
</evidence>
<evidence type="ECO:0000256" key="5">
    <source>
        <dbReference type="ARBA" id="ARBA00022847"/>
    </source>
</evidence>
<dbReference type="SUPFAM" id="SSF161070">
    <property type="entry name" value="SNF-like"/>
    <property type="match status" value="1"/>
</dbReference>
<dbReference type="PANTHER" id="PTHR11616">
    <property type="entry name" value="SODIUM/CHLORIDE DEPENDENT TRANSPORTER"/>
    <property type="match status" value="1"/>
</dbReference>
<keyword evidence="4 9" id="KW-0812">Transmembrane</keyword>
<dbReference type="InterPro" id="IPR037272">
    <property type="entry name" value="SNS_sf"/>
</dbReference>
<evidence type="ECO:0000256" key="7">
    <source>
        <dbReference type="ARBA" id="ARBA00023136"/>
    </source>
</evidence>
<dbReference type="GO" id="GO:0046872">
    <property type="term" value="F:metal ion binding"/>
    <property type="evidence" value="ECO:0007669"/>
    <property type="project" value="UniProtKB-KW"/>
</dbReference>
<feature type="transmembrane region" description="Helical" evidence="9">
    <location>
        <begin position="484"/>
        <end position="508"/>
    </location>
</feature>
<name>A0A8S0YSK9_ARCPL</name>
<evidence type="ECO:0000256" key="8">
    <source>
        <dbReference type="PIRSR" id="PIRSR600175-1"/>
    </source>
</evidence>
<comment type="caution">
    <text evidence="10">The sequence shown here is derived from an EMBL/GenBank/DDBJ whole genome shotgun (WGS) entry which is preliminary data.</text>
</comment>
<protein>
    <recommendedName>
        <fullName evidence="12">Sodium-dependent nutrient amino acid transporter 1-like</fullName>
    </recommendedName>
</protein>
<dbReference type="AlphaFoldDB" id="A0A8S0YSK9"/>
<organism evidence="10 11">
    <name type="scientific">Arctia plantaginis</name>
    <name type="common">Wood tiger moth</name>
    <name type="synonym">Phalaena plantaginis</name>
    <dbReference type="NCBI Taxonomy" id="874455"/>
    <lineage>
        <taxon>Eukaryota</taxon>
        <taxon>Metazoa</taxon>
        <taxon>Ecdysozoa</taxon>
        <taxon>Arthropoda</taxon>
        <taxon>Hexapoda</taxon>
        <taxon>Insecta</taxon>
        <taxon>Pterygota</taxon>
        <taxon>Neoptera</taxon>
        <taxon>Endopterygota</taxon>
        <taxon>Lepidoptera</taxon>
        <taxon>Glossata</taxon>
        <taxon>Ditrysia</taxon>
        <taxon>Noctuoidea</taxon>
        <taxon>Erebidae</taxon>
        <taxon>Arctiinae</taxon>
        <taxon>Arctia</taxon>
    </lineage>
</organism>
<sequence length="659" mass="74675">MAVVTRPCSDFHCVINKSCRGRTSKHGWTLKSLCDLLKTQLCTIAISLTLYNSVRLPKEAYRYGAVPYLVIYTFWLLVVGLPTTLLQLAMGQLSQQDPVGVWRAVPILRGVGHLKVLTSYLSCVYYVMYVALSTAYLIWIAKGSFPLKDCTKVYMTPNGYENKMNATECFNSTFLAPFTEYPQYLGIMAILIFLLWFFVPIILYRLHKTLKTAIGILAAVIVTIAIILCIFLSNIEVLTTMFKSCEQWSPLSQPYIWFSALVQALLSTQIMSGYLISAGGSVYKNSDVRWTSALLIMANIFAGWLWILMWESIGGNGRKDKSFISILVLIYQSSIIEMRDKLWPLLAFGMVFVSGIISMVLLLYPVYDKLHRRTGDKWRLFACATSAIGTALTVAVLSRGQEVATILDDLVVPVLAVFTCAVEIVGFIFIYGCSYLTVDIEFLTGVKLPYFWVATWWTTPVLLVGVSGWWLRSLLRASWSLGQTLWPLLGVFVAILVIMVVMAAVAVAKEEQFNLISKISSAFRPSRQWGPEEPMARYVWMSQRYINETLSTDNDTISEQNNYSAIIFNKQNMDKKFKNDLYNADYQSTYNIYNRNIINNRNSPYRDIESVFATHTIPRGRNRSIEDKYRSPNICIARGRLGGPVDYIEHQAVPTPDVY</sequence>
<gene>
    <name evidence="10" type="ORF">APLA_LOCUS1210</name>
</gene>
<feature type="transmembrane region" description="Helical" evidence="9">
    <location>
        <begin position="65"/>
        <end position="86"/>
    </location>
</feature>
<feature type="transmembrane region" description="Helical" evidence="9">
    <location>
        <begin position="410"/>
        <end position="438"/>
    </location>
</feature>
<evidence type="ECO:0000256" key="2">
    <source>
        <dbReference type="ARBA" id="ARBA00006459"/>
    </source>
</evidence>
<feature type="transmembrane region" description="Helical" evidence="9">
    <location>
        <begin position="288"/>
        <end position="309"/>
    </location>
</feature>
<evidence type="ECO:0000256" key="9">
    <source>
        <dbReference type="SAM" id="Phobius"/>
    </source>
</evidence>
<feature type="transmembrane region" description="Helical" evidence="9">
    <location>
        <begin position="450"/>
        <end position="472"/>
    </location>
</feature>
<dbReference type="InterPro" id="IPR000175">
    <property type="entry name" value="Na/ntran_symport"/>
</dbReference>
<dbReference type="PRINTS" id="PR00176">
    <property type="entry name" value="NANEUSMPORT"/>
</dbReference>
<evidence type="ECO:0000313" key="10">
    <source>
        <dbReference type="EMBL" id="CAB3222572.1"/>
    </source>
</evidence>
<dbReference type="PANTHER" id="PTHR11616:SF240">
    <property type="entry name" value="BLOATED TUBULES, ISOFORM B-RELATED"/>
    <property type="match status" value="1"/>
</dbReference>
<keyword evidence="5" id="KW-0769">Symport</keyword>
<comment type="similarity">
    <text evidence="2">Belongs to the sodium:neurotransmitter symporter (SNF) (TC 2.A.22) family.</text>
</comment>
<evidence type="ECO:0000313" key="11">
    <source>
        <dbReference type="Proteomes" id="UP000494256"/>
    </source>
</evidence>
<evidence type="ECO:0008006" key="12">
    <source>
        <dbReference type="Google" id="ProtNLM"/>
    </source>
</evidence>
<dbReference type="GO" id="GO:0005886">
    <property type="term" value="C:plasma membrane"/>
    <property type="evidence" value="ECO:0007669"/>
    <property type="project" value="TreeGrafter"/>
</dbReference>
<dbReference type="EMBL" id="CADEBD010000057">
    <property type="protein sequence ID" value="CAB3222572.1"/>
    <property type="molecule type" value="Genomic_DNA"/>
</dbReference>
<keyword evidence="8" id="KW-0479">Metal-binding</keyword>
<keyword evidence="3" id="KW-0813">Transport</keyword>
<evidence type="ECO:0000256" key="1">
    <source>
        <dbReference type="ARBA" id="ARBA00004141"/>
    </source>
</evidence>
<feature type="binding site" evidence="8">
    <location>
        <position position="358"/>
    </location>
    <ligand>
        <name>Na(+)</name>
        <dbReference type="ChEBI" id="CHEBI:29101"/>
        <label>1</label>
    </ligand>
</feature>
<feature type="transmembrane region" description="Helical" evidence="9">
    <location>
        <begin position="213"/>
        <end position="235"/>
    </location>
</feature>
<feature type="transmembrane region" description="Helical" evidence="9">
    <location>
        <begin position="255"/>
        <end position="276"/>
    </location>
</feature>
<keyword evidence="7 9" id="KW-0472">Membrane</keyword>
<feature type="transmembrane region" description="Helical" evidence="9">
    <location>
        <begin position="117"/>
        <end position="139"/>
    </location>
</feature>
<evidence type="ECO:0000256" key="6">
    <source>
        <dbReference type="ARBA" id="ARBA00022989"/>
    </source>
</evidence>
<accession>A0A8S0YSK9</accession>
<dbReference type="Pfam" id="PF00209">
    <property type="entry name" value="SNF"/>
    <property type="match status" value="1"/>
</dbReference>
<keyword evidence="6 9" id="KW-1133">Transmembrane helix</keyword>
<dbReference type="Proteomes" id="UP000494256">
    <property type="component" value="Unassembled WGS sequence"/>
</dbReference>
<dbReference type="GO" id="GO:0015375">
    <property type="term" value="F:glycine:sodium symporter activity"/>
    <property type="evidence" value="ECO:0007669"/>
    <property type="project" value="TreeGrafter"/>
</dbReference>
<feature type="transmembrane region" description="Helical" evidence="9">
    <location>
        <begin position="342"/>
        <end position="366"/>
    </location>
</feature>
<feature type="binding site" evidence="8">
    <location>
        <position position="267"/>
    </location>
    <ligand>
        <name>Na(+)</name>
        <dbReference type="ChEBI" id="CHEBI:29101"/>
        <label>1</label>
    </ligand>
</feature>
<dbReference type="OrthoDB" id="1645289at2759"/>
<comment type="subcellular location">
    <subcellularLocation>
        <location evidence="1">Membrane</location>
        <topology evidence="1">Multi-pass membrane protein</topology>
    </subcellularLocation>
</comment>
<reference evidence="10 11" key="1">
    <citation type="submission" date="2020-04" db="EMBL/GenBank/DDBJ databases">
        <authorList>
            <person name="Wallbank WR R."/>
            <person name="Pardo Diaz C."/>
            <person name="Kozak K."/>
            <person name="Martin S."/>
            <person name="Jiggins C."/>
            <person name="Moest M."/>
            <person name="Warren A I."/>
            <person name="Byers J.R.P. K."/>
            <person name="Montejo-Kovacevich G."/>
            <person name="Yen C E."/>
        </authorList>
    </citation>
    <scope>NUCLEOTIDE SEQUENCE [LARGE SCALE GENOMIC DNA]</scope>
</reference>